<feature type="binding site" evidence="12">
    <location>
        <position position="313"/>
    </location>
    <ligand>
        <name>FAD</name>
        <dbReference type="ChEBI" id="CHEBI:57692"/>
    </ligand>
</feature>
<evidence type="ECO:0000256" key="9">
    <source>
        <dbReference type="ARBA" id="ARBA00023284"/>
    </source>
</evidence>
<dbReference type="PROSITE" id="PS00076">
    <property type="entry name" value="PYRIDINE_REDOX_1"/>
    <property type="match status" value="1"/>
</dbReference>
<proteinExistence type="inferred from homology"/>
<dbReference type="Pfam" id="PF07992">
    <property type="entry name" value="Pyr_redox_2"/>
    <property type="match status" value="1"/>
</dbReference>
<dbReference type="InterPro" id="IPR001100">
    <property type="entry name" value="Pyr_nuc-diS_OxRdtase"/>
</dbReference>
<evidence type="ECO:0000259" key="15">
    <source>
        <dbReference type="Pfam" id="PF02852"/>
    </source>
</evidence>
<dbReference type="InterPro" id="IPR016156">
    <property type="entry name" value="FAD/NAD-linked_Rdtase_dimer_sf"/>
</dbReference>
<evidence type="ECO:0000256" key="1">
    <source>
        <dbReference type="ARBA" id="ARBA00007532"/>
    </source>
</evidence>
<evidence type="ECO:0000256" key="6">
    <source>
        <dbReference type="ARBA" id="ARBA00023002"/>
    </source>
</evidence>
<dbReference type="STRING" id="1415657.FNIIJ_084"/>
<feature type="domain" description="FAD/NAD(P)-binding" evidence="16">
    <location>
        <begin position="4"/>
        <end position="328"/>
    </location>
</feature>
<comment type="catalytic activity">
    <reaction evidence="10 14">
        <text>N(6)-[(R)-dihydrolipoyl]-L-lysyl-[protein] + NAD(+) = N(6)-[(R)-lipoyl]-L-lysyl-[protein] + NADH + H(+)</text>
        <dbReference type="Rhea" id="RHEA:15045"/>
        <dbReference type="Rhea" id="RHEA-COMP:10474"/>
        <dbReference type="Rhea" id="RHEA-COMP:10475"/>
        <dbReference type="ChEBI" id="CHEBI:15378"/>
        <dbReference type="ChEBI" id="CHEBI:57540"/>
        <dbReference type="ChEBI" id="CHEBI:57945"/>
        <dbReference type="ChEBI" id="CHEBI:83099"/>
        <dbReference type="ChEBI" id="CHEBI:83100"/>
        <dbReference type="EC" id="1.8.1.4"/>
    </reaction>
</comment>
<dbReference type="AlphaFoldDB" id="A0A068DRZ2"/>
<dbReference type="GO" id="GO:0050660">
    <property type="term" value="F:flavin adenine dinucleotide binding"/>
    <property type="evidence" value="ECO:0007669"/>
    <property type="project" value="InterPro"/>
</dbReference>
<dbReference type="KEGG" id="elv:FNIIJ_084"/>
<dbReference type="Proteomes" id="UP000027148">
    <property type="component" value="Chromosome"/>
</dbReference>
<dbReference type="InterPro" id="IPR036188">
    <property type="entry name" value="FAD/NAD-bd_sf"/>
</dbReference>
<evidence type="ECO:0000256" key="12">
    <source>
        <dbReference type="PIRSR" id="PIRSR000350-3"/>
    </source>
</evidence>
<evidence type="ECO:0000313" key="18">
    <source>
        <dbReference type="Proteomes" id="UP000027148"/>
    </source>
</evidence>
<dbReference type="HOGENOM" id="CLU_016755_0_3_10"/>
<comment type="cofactor">
    <cofactor evidence="12 14">
        <name>FAD</name>
        <dbReference type="ChEBI" id="CHEBI:57692"/>
    </cofactor>
    <text evidence="12 14">Binds 1 FAD per subunit.</text>
</comment>
<evidence type="ECO:0000256" key="10">
    <source>
        <dbReference type="ARBA" id="ARBA00049187"/>
    </source>
</evidence>
<dbReference type="NCBIfam" id="TIGR01350">
    <property type="entry name" value="lipoamide_DH"/>
    <property type="match status" value="1"/>
</dbReference>
<keyword evidence="7 12" id="KW-0520">NAD</keyword>
<dbReference type="PRINTS" id="PR00411">
    <property type="entry name" value="PNDRDTASEI"/>
</dbReference>
<dbReference type="InterPro" id="IPR012999">
    <property type="entry name" value="Pyr_OxRdtase_I_AS"/>
</dbReference>
<dbReference type="SUPFAM" id="SSF55424">
    <property type="entry name" value="FAD/NAD-linked reductases, dimerisation (C-terminal) domain"/>
    <property type="match status" value="1"/>
</dbReference>
<gene>
    <name evidence="17" type="primary">lpdA</name>
    <name evidence="17" type="ORF">FNIIJ_084</name>
</gene>
<dbReference type="PANTHER" id="PTHR22912">
    <property type="entry name" value="DISULFIDE OXIDOREDUCTASE"/>
    <property type="match status" value="1"/>
</dbReference>
<evidence type="ECO:0000256" key="11">
    <source>
        <dbReference type="PIRSR" id="PIRSR000350-2"/>
    </source>
</evidence>
<dbReference type="RefSeq" id="WP_038436094.1">
    <property type="nucleotide sequence ID" value="NZ_CP006873.1"/>
</dbReference>
<keyword evidence="4 14" id="KW-0285">Flavoprotein</keyword>
<dbReference type="OrthoDB" id="9800167at2"/>
<evidence type="ECO:0000256" key="3">
    <source>
        <dbReference type="ARBA" id="ARBA00016961"/>
    </source>
</evidence>
<evidence type="ECO:0000256" key="13">
    <source>
        <dbReference type="PIRSR" id="PIRSR000350-4"/>
    </source>
</evidence>
<feature type="domain" description="Pyridine nucleotide-disulphide oxidoreductase dimerisation" evidence="15">
    <location>
        <begin position="347"/>
        <end position="456"/>
    </location>
</feature>
<dbReference type="PANTHER" id="PTHR22912:SF151">
    <property type="entry name" value="DIHYDROLIPOYL DEHYDROGENASE, MITOCHONDRIAL"/>
    <property type="match status" value="1"/>
</dbReference>
<comment type="miscellaneous">
    <text evidence="14">The active site is a redox-active disulfide bond.</text>
</comment>
<feature type="binding site" evidence="12">
    <location>
        <position position="115"/>
    </location>
    <ligand>
        <name>FAD</name>
        <dbReference type="ChEBI" id="CHEBI:57692"/>
    </ligand>
</feature>
<reference evidence="17 18" key="1">
    <citation type="journal article" date="2014" name="Genome Biol. Evol.">
        <title>Genome sequence of "Candidatus Walczuchella monophlebidarum" the flavobacterial endosymbiont of Llaveia axin axin (Hemiptera: Coccoidea: Monophlebidae).</title>
        <authorList>
            <person name="Rosas-Perez T."/>
            <person name="Rosenblueth M."/>
            <person name="Rincon-Rosales R."/>
            <person name="Mora J."/>
            <person name="Martinez-Romero E."/>
        </authorList>
    </citation>
    <scope>NUCLEOTIDE SEQUENCE [LARGE SCALE GENOMIC DNA]</scope>
    <source>
        <strain evidence="17">FNIIJ</strain>
    </source>
</reference>
<feature type="binding site" evidence="12">
    <location>
        <position position="272"/>
    </location>
    <ligand>
        <name>NAD(+)</name>
        <dbReference type="ChEBI" id="CHEBI:57540"/>
    </ligand>
</feature>
<dbReference type="Gene3D" id="3.50.50.60">
    <property type="entry name" value="FAD/NAD(P)-binding domain"/>
    <property type="match status" value="2"/>
</dbReference>
<dbReference type="InterPro" id="IPR050151">
    <property type="entry name" value="Class-I_Pyr_Nuc-Dis_Oxidored"/>
</dbReference>
<feature type="binding site" evidence="12">
    <location>
        <begin position="181"/>
        <end position="188"/>
    </location>
    <ligand>
        <name>NAD(+)</name>
        <dbReference type="ChEBI" id="CHEBI:57540"/>
    </ligand>
</feature>
<dbReference type="PRINTS" id="PR00368">
    <property type="entry name" value="FADPNR"/>
</dbReference>
<dbReference type="GO" id="GO:0004148">
    <property type="term" value="F:dihydrolipoyl dehydrogenase (NADH) activity"/>
    <property type="evidence" value="ECO:0007669"/>
    <property type="project" value="UniProtKB-EC"/>
</dbReference>
<dbReference type="InterPro" id="IPR006258">
    <property type="entry name" value="Lipoamide_DH"/>
</dbReference>
<dbReference type="Pfam" id="PF02852">
    <property type="entry name" value="Pyr_redox_dim"/>
    <property type="match status" value="1"/>
</dbReference>
<feature type="disulfide bond" description="Redox-active" evidence="13">
    <location>
        <begin position="42"/>
        <end position="47"/>
    </location>
</feature>
<evidence type="ECO:0000259" key="16">
    <source>
        <dbReference type="Pfam" id="PF07992"/>
    </source>
</evidence>
<keyword evidence="5 12" id="KW-0274">FAD</keyword>
<evidence type="ECO:0000256" key="8">
    <source>
        <dbReference type="ARBA" id="ARBA00023157"/>
    </source>
</evidence>
<dbReference type="Gene3D" id="3.30.390.30">
    <property type="match status" value="1"/>
</dbReference>
<feature type="binding site" evidence="12">
    <location>
        <position position="204"/>
    </location>
    <ligand>
        <name>NAD(+)</name>
        <dbReference type="ChEBI" id="CHEBI:57540"/>
    </ligand>
</feature>
<feature type="binding site" evidence="12">
    <location>
        <position position="51"/>
    </location>
    <ligand>
        <name>FAD</name>
        <dbReference type="ChEBI" id="CHEBI:57692"/>
    </ligand>
</feature>
<feature type="active site" description="Proton acceptor" evidence="11">
    <location>
        <position position="445"/>
    </location>
</feature>
<feature type="binding site" evidence="12">
    <location>
        <begin position="319"/>
        <end position="322"/>
    </location>
    <ligand>
        <name>FAD</name>
        <dbReference type="ChEBI" id="CHEBI:57692"/>
    </ligand>
</feature>
<evidence type="ECO:0000256" key="2">
    <source>
        <dbReference type="ARBA" id="ARBA00012608"/>
    </source>
</evidence>
<name>A0A068DRZ2_9FLAO</name>
<evidence type="ECO:0000256" key="7">
    <source>
        <dbReference type="ARBA" id="ARBA00023027"/>
    </source>
</evidence>
<evidence type="ECO:0000313" key="17">
    <source>
        <dbReference type="EMBL" id="AID37386.1"/>
    </source>
</evidence>
<dbReference type="InterPro" id="IPR004099">
    <property type="entry name" value="Pyr_nucl-diS_OxRdtase_dimer"/>
</dbReference>
<sequence length="467" mass="51255">MNIYDLIIIGSGPGGYVAAIRAAQLGFKTAIIEKYSTLGGTCLNVGCLPSKTLLDSSEYYQNALKNFLSHGIIYKDISLDFSKMMERKNQVVFQTCEGIKYLMNKNKISVYHGTGGFKTKNKIEIKSQDRTYKEISFRNAIIATGSKPSSFPYLRIDKNRIISSTEALSLKEIPNRLVIIGGGVIGIEIGSLYRRLGSETTVIEFSDRIVPFMDLSVSRELKKILTKSGIKFYLSTSVTSAESNGKEVIVLAKTKSGESLSFVSDYVLVAVGRKPNTKELQLAKIGLKTTSKGFIPVNNRLQSTCENIYAIGDVIGGAMLAHIAEEEGIFVVEHLSGQNPHINYELMPSVIYTSPEVATVGKTEEQLKTNKILYKSGQFPMRALGRTRACGNLDGFIKILADKNTDQVLGVHMIGARASDMIMEAIIAMEFSASAEDIARISHPHPSFTEAIREAALATTENRPIHI</sequence>
<dbReference type="FunFam" id="3.50.50.60:FF:000001">
    <property type="entry name" value="Dihydrolipoyl dehydrogenase, mitochondrial"/>
    <property type="match status" value="1"/>
</dbReference>
<accession>A0A068DRZ2</accession>
<dbReference type="FunFam" id="3.30.390.30:FF:000001">
    <property type="entry name" value="Dihydrolipoyl dehydrogenase"/>
    <property type="match status" value="1"/>
</dbReference>
<dbReference type="GO" id="GO:0005737">
    <property type="term" value="C:cytoplasm"/>
    <property type="evidence" value="ECO:0007669"/>
    <property type="project" value="UniProtKB-ARBA"/>
</dbReference>
<dbReference type="EC" id="1.8.1.4" evidence="2 14"/>
<dbReference type="GO" id="GO:0006103">
    <property type="term" value="P:2-oxoglutarate metabolic process"/>
    <property type="evidence" value="ECO:0007669"/>
    <property type="project" value="TreeGrafter"/>
</dbReference>
<evidence type="ECO:0000256" key="4">
    <source>
        <dbReference type="ARBA" id="ARBA00022630"/>
    </source>
</evidence>
<protein>
    <recommendedName>
        <fullName evidence="3 14">Dihydrolipoyl dehydrogenase</fullName>
        <ecNumber evidence="2 14">1.8.1.4</ecNumber>
    </recommendedName>
</protein>
<feature type="binding site" evidence="12">
    <location>
        <begin position="144"/>
        <end position="146"/>
    </location>
    <ligand>
        <name>FAD</name>
        <dbReference type="ChEBI" id="CHEBI:57692"/>
    </ligand>
</feature>
<organism evidence="17 18">
    <name type="scientific">Candidatus Walczuchella monophlebidarum</name>
    <dbReference type="NCBI Taxonomy" id="1415657"/>
    <lineage>
        <taxon>Bacteria</taxon>
        <taxon>Pseudomonadati</taxon>
        <taxon>Bacteroidota</taxon>
        <taxon>Flavobacteriia</taxon>
        <taxon>Flavobacteriales</taxon>
        <taxon>Candidatus Walczuchella</taxon>
    </lineage>
</organism>
<dbReference type="InterPro" id="IPR023753">
    <property type="entry name" value="FAD/NAD-binding_dom"/>
</dbReference>
<comment type="similarity">
    <text evidence="1 14">Belongs to the class-I pyridine nucleotide-disulfide oxidoreductase family.</text>
</comment>
<keyword evidence="6 14" id="KW-0560">Oxidoreductase</keyword>
<evidence type="ECO:0000256" key="14">
    <source>
        <dbReference type="RuleBase" id="RU003692"/>
    </source>
</evidence>
<keyword evidence="9 14" id="KW-0676">Redox-active center</keyword>
<dbReference type="SUPFAM" id="SSF51905">
    <property type="entry name" value="FAD/NAD(P)-binding domain"/>
    <property type="match status" value="1"/>
</dbReference>
<keyword evidence="12" id="KW-0547">Nucleotide-binding</keyword>
<evidence type="ECO:0000256" key="5">
    <source>
        <dbReference type="ARBA" id="ARBA00022827"/>
    </source>
</evidence>
<keyword evidence="18" id="KW-1185">Reference proteome</keyword>
<keyword evidence="8" id="KW-1015">Disulfide bond</keyword>
<dbReference type="PIRSF" id="PIRSF000350">
    <property type="entry name" value="Mercury_reductase_MerA"/>
    <property type="match status" value="1"/>
</dbReference>
<dbReference type="EMBL" id="CP006873">
    <property type="protein sequence ID" value="AID37386.1"/>
    <property type="molecule type" value="Genomic_DNA"/>
</dbReference>